<reference evidence="1" key="2">
    <citation type="submission" date="2022-01" db="EMBL/GenBank/DDBJ databases">
        <authorList>
            <person name="Yamashiro T."/>
            <person name="Shiraishi A."/>
            <person name="Satake H."/>
            <person name="Nakayama K."/>
        </authorList>
    </citation>
    <scope>NUCLEOTIDE SEQUENCE</scope>
</reference>
<comment type="caution">
    <text evidence="1">The sequence shown here is derived from an EMBL/GenBank/DDBJ whole genome shotgun (WGS) entry which is preliminary data.</text>
</comment>
<sequence length="478" mass="55051">MDEAIALMGRSESMFGISSNIVLPLEPSRQEAFEDLVMNFILDQEERVKQLEEYMRFIRNNFMQLSLEVIRKLKEEISSKKNRTRKIKKITRYPDSEGPGLLSDHKFSKTITKKAFPHAPKPVPTSSLCVRYVHSIFPNPPLSWRGPCGHKLDKNGSQSSRSQHDAYESLEIKSMPHNCPTFGNDNPIKSKTRSHYHFTLKYGNQIKGWKSLSLKILAFLTTHGLARNFFDSIKIDSFTGPQWANLFQMDEPVFHEIVWEFFAPFEFSPVAYRYDPDFEGISFRLGGKPRKMSLLEFGWRVGLYSEEKCRLSSMINGLHRGETVKAEHVLMQFWPNIGRKESTQRIASLDLFFLYCIYGEGVTCNIPYWLARYLEKVKEKDLLVCGMFVTKIAKSFGLLTNLMVDALSVEPRAHVFKKKFLIAMGIVMDLGDGTCCWPATRQVREDDEVEEATNEDAGGFAEVYRNISQGDWQIRQAR</sequence>
<accession>A0ABQ5G345</accession>
<evidence type="ECO:0000313" key="1">
    <source>
        <dbReference type="EMBL" id="GJT70055.1"/>
    </source>
</evidence>
<keyword evidence="2" id="KW-1185">Reference proteome</keyword>
<evidence type="ECO:0000313" key="2">
    <source>
        <dbReference type="Proteomes" id="UP001151760"/>
    </source>
</evidence>
<reference evidence="1" key="1">
    <citation type="journal article" date="2022" name="Int. J. Mol. Sci.">
        <title>Draft Genome of Tanacetum Coccineum: Genomic Comparison of Closely Related Tanacetum-Family Plants.</title>
        <authorList>
            <person name="Yamashiro T."/>
            <person name="Shiraishi A."/>
            <person name="Nakayama K."/>
            <person name="Satake H."/>
        </authorList>
    </citation>
    <scope>NUCLEOTIDE SEQUENCE</scope>
</reference>
<dbReference type="Proteomes" id="UP001151760">
    <property type="component" value="Unassembled WGS sequence"/>
</dbReference>
<protein>
    <submittedName>
        <fullName evidence="1">Uncharacterized protein</fullName>
    </submittedName>
</protein>
<organism evidence="1 2">
    <name type="scientific">Tanacetum coccineum</name>
    <dbReference type="NCBI Taxonomy" id="301880"/>
    <lineage>
        <taxon>Eukaryota</taxon>
        <taxon>Viridiplantae</taxon>
        <taxon>Streptophyta</taxon>
        <taxon>Embryophyta</taxon>
        <taxon>Tracheophyta</taxon>
        <taxon>Spermatophyta</taxon>
        <taxon>Magnoliopsida</taxon>
        <taxon>eudicotyledons</taxon>
        <taxon>Gunneridae</taxon>
        <taxon>Pentapetalae</taxon>
        <taxon>asterids</taxon>
        <taxon>campanulids</taxon>
        <taxon>Asterales</taxon>
        <taxon>Asteraceae</taxon>
        <taxon>Asteroideae</taxon>
        <taxon>Anthemideae</taxon>
        <taxon>Anthemidinae</taxon>
        <taxon>Tanacetum</taxon>
    </lineage>
</organism>
<gene>
    <name evidence="1" type="ORF">Tco_1029341</name>
</gene>
<name>A0ABQ5G345_9ASTR</name>
<proteinExistence type="predicted"/>
<dbReference type="EMBL" id="BQNB010018043">
    <property type="protein sequence ID" value="GJT70055.1"/>
    <property type="molecule type" value="Genomic_DNA"/>
</dbReference>